<gene>
    <name evidence="1" type="ORF">GGP41_006716</name>
</gene>
<dbReference type="AlphaFoldDB" id="A0A8H6E0W1"/>
<evidence type="ECO:0000313" key="2">
    <source>
        <dbReference type="Proteomes" id="UP000624244"/>
    </source>
</evidence>
<organism evidence="1 2">
    <name type="scientific">Cochliobolus sativus</name>
    <name type="common">Common root rot and spot blotch fungus</name>
    <name type="synonym">Bipolaris sorokiniana</name>
    <dbReference type="NCBI Taxonomy" id="45130"/>
    <lineage>
        <taxon>Eukaryota</taxon>
        <taxon>Fungi</taxon>
        <taxon>Dikarya</taxon>
        <taxon>Ascomycota</taxon>
        <taxon>Pezizomycotina</taxon>
        <taxon>Dothideomycetes</taxon>
        <taxon>Pleosporomycetidae</taxon>
        <taxon>Pleosporales</taxon>
        <taxon>Pleosporineae</taxon>
        <taxon>Pleosporaceae</taxon>
        <taxon>Bipolaris</taxon>
    </lineage>
</organism>
<evidence type="ECO:0000313" key="1">
    <source>
        <dbReference type="EMBL" id="KAF5853950.1"/>
    </source>
</evidence>
<name>A0A8H6E0W1_COCSA</name>
<accession>A0A8H6E0W1</accession>
<comment type="caution">
    <text evidence="1">The sequence shown here is derived from an EMBL/GenBank/DDBJ whole genome shotgun (WGS) entry which is preliminary data.</text>
</comment>
<reference evidence="1" key="1">
    <citation type="submission" date="2019-11" db="EMBL/GenBank/DDBJ databases">
        <title>Bipolaris sorokiniana Genome sequencing.</title>
        <authorList>
            <person name="Wang H."/>
        </authorList>
    </citation>
    <scope>NUCLEOTIDE SEQUENCE</scope>
</reference>
<protein>
    <submittedName>
        <fullName evidence="1">Uncharacterized protein</fullName>
    </submittedName>
</protein>
<dbReference type="EMBL" id="WNKQ01000001">
    <property type="protein sequence ID" value="KAF5853950.1"/>
    <property type="molecule type" value="Genomic_DNA"/>
</dbReference>
<proteinExistence type="predicted"/>
<dbReference type="Proteomes" id="UP000624244">
    <property type="component" value="Unassembled WGS sequence"/>
</dbReference>
<sequence>MSYDPLGVTLGIACSVEDHGDHSILRVVVVGTRCPQAWPAPLTALGKCYMKSHRAPLVDIIWKDDSPITSGEISLRVAKAHRTYGRRLPLAGFVITDFKFRLRCKTVKLTAEFYSKRSTVPLLMLMHQSQYQNIPLQLLRFYEYTSLKNWEHPV</sequence>